<proteinExistence type="predicted"/>
<dbReference type="EMBL" id="JAGQLK010000091">
    <property type="protein sequence ID" value="MCA9383573.1"/>
    <property type="molecule type" value="Genomic_DNA"/>
</dbReference>
<evidence type="ECO:0000256" key="2">
    <source>
        <dbReference type="SAM" id="Phobius"/>
    </source>
</evidence>
<feature type="coiled-coil region" evidence="1">
    <location>
        <begin position="57"/>
        <end position="84"/>
    </location>
</feature>
<keyword evidence="2" id="KW-0472">Membrane</keyword>
<protein>
    <submittedName>
        <fullName evidence="3">Uncharacterized protein</fullName>
    </submittedName>
</protein>
<dbReference type="Proteomes" id="UP000783287">
    <property type="component" value="Unassembled WGS sequence"/>
</dbReference>
<accession>A0A955L6J1</accession>
<organism evidence="3 4">
    <name type="scientific">Candidatus Dojkabacteria bacterium</name>
    <dbReference type="NCBI Taxonomy" id="2099670"/>
    <lineage>
        <taxon>Bacteria</taxon>
        <taxon>Candidatus Dojkabacteria</taxon>
    </lineage>
</organism>
<keyword evidence="2" id="KW-1133">Transmembrane helix</keyword>
<evidence type="ECO:0000256" key="1">
    <source>
        <dbReference type="SAM" id="Coils"/>
    </source>
</evidence>
<name>A0A955L6J1_9BACT</name>
<evidence type="ECO:0000313" key="3">
    <source>
        <dbReference type="EMBL" id="MCA9383573.1"/>
    </source>
</evidence>
<feature type="transmembrane region" description="Helical" evidence="2">
    <location>
        <begin position="21"/>
        <end position="45"/>
    </location>
</feature>
<keyword evidence="2" id="KW-0812">Transmembrane</keyword>
<keyword evidence="1" id="KW-0175">Coiled coil</keyword>
<comment type="caution">
    <text evidence="3">The sequence shown here is derived from an EMBL/GenBank/DDBJ whole genome shotgun (WGS) entry which is preliminary data.</text>
</comment>
<sequence length="210" mass="24051">MPLQQRNRKLSELMETTRGRTYTVMLVTLVTIVLMIALAISPAYLSITNQLKNNEAKKAYLNQLTQKEDNLRILAAQELEYEQEINLINSYFTDKQNDEFILANIAALAELYDVKLVAVTFDDDSLGLPDSLLISVPNIIRTQTTITANGQLENLQLFLASIESFPATITINGLTYGLDEDVEDDEFYLDYPYRLVISAEYFYWGFEFFE</sequence>
<evidence type="ECO:0000313" key="4">
    <source>
        <dbReference type="Proteomes" id="UP000783287"/>
    </source>
</evidence>
<reference evidence="3" key="1">
    <citation type="submission" date="2020-04" db="EMBL/GenBank/DDBJ databases">
        <authorList>
            <person name="Zhang T."/>
        </authorList>
    </citation>
    <scope>NUCLEOTIDE SEQUENCE</scope>
    <source>
        <strain evidence="3">HKST-UBA14</strain>
    </source>
</reference>
<gene>
    <name evidence="3" type="ORF">KC909_04350</name>
</gene>
<reference evidence="3" key="2">
    <citation type="journal article" date="2021" name="Microbiome">
        <title>Successional dynamics and alternative stable states in a saline activated sludge microbial community over 9 years.</title>
        <authorList>
            <person name="Wang Y."/>
            <person name="Ye J."/>
            <person name="Ju F."/>
            <person name="Liu L."/>
            <person name="Boyd J.A."/>
            <person name="Deng Y."/>
            <person name="Parks D.H."/>
            <person name="Jiang X."/>
            <person name="Yin X."/>
            <person name="Woodcroft B.J."/>
            <person name="Tyson G.W."/>
            <person name="Hugenholtz P."/>
            <person name="Polz M.F."/>
            <person name="Zhang T."/>
        </authorList>
    </citation>
    <scope>NUCLEOTIDE SEQUENCE</scope>
    <source>
        <strain evidence="3">HKST-UBA14</strain>
    </source>
</reference>
<dbReference type="AlphaFoldDB" id="A0A955L6J1"/>